<dbReference type="EMBL" id="JACRSR010000001">
    <property type="protein sequence ID" value="MBC8531234.1"/>
    <property type="molecule type" value="Genomic_DNA"/>
</dbReference>
<dbReference type="PROSITE" id="PS51219">
    <property type="entry name" value="DPCK"/>
    <property type="match status" value="1"/>
</dbReference>
<dbReference type="SUPFAM" id="SSF52540">
    <property type="entry name" value="P-loop containing nucleoside triphosphate hydrolases"/>
    <property type="match status" value="1"/>
</dbReference>
<comment type="similarity">
    <text evidence="3">Belongs to the CoaE family.</text>
</comment>
<dbReference type="Proteomes" id="UP000623172">
    <property type="component" value="Unassembled WGS sequence"/>
</dbReference>
<dbReference type="GO" id="GO:0005524">
    <property type="term" value="F:ATP binding"/>
    <property type="evidence" value="ECO:0007669"/>
    <property type="project" value="UniProtKB-UniRule"/>
</dbReference>
<dbReference type="GO" id="GO:0005737">
    <property type="term" value="C:cytoplasm"/>
    <property type="evidence" value="ECO:0007669"/>
    <property type="project" value="UniProtKB-SubCell"/>
</dbReference>
<dbReference type="NCBIfam" id="TIGR00152">
    <property type="entry name" value="dephospho-CoA kinase"/>
    <property type="match status" value="1"/>
</dbReference>
<dbReference type="InterPro" id="IPR027417">
    <property type="entry name" value="P-loop_NTPase"/>
</dbReference>
<evidence type="ECO:0000313" key="6">
    <source>
        <dbReference type="Proteomes" id="UP000623172"/>
    </source>
</evidence>
<dbReference type="AlphaFoldDB" id="A0A926D4D8"/>
<dbReference type="GO" id="GO:0015937">
    <property type="term" value="P:coenzyme A biosynthetic process"/>
    <property type="evidence" value="ECO:0007669"/>
    <property type="project" value="UniProtKB-UniRule"/>
</dbReference>
<dbReference type="Gene3D" id="3.40.50.300">
    <property type="entry name" value="P-loop containing nucleotide triphosphate hydrolases"/>
    <property type="match status" value="1"/>
</dbReference>
<dbReference type="RefSeq" id="WP_249315462.1">
    <property type="nucleotide sequence ID" value="NZ_JACRSR010000001.1"/>
</dbReference>
<comment type="catalytic activity">
    <reaction evidence="3">
        <text>3'-dephospho-CoA + ATP = ADP + CoA + H(+)</text>
        <dbReference type="Rhea" id="RHEA:18245"/>
        <dbReference type="ChEBI" id="CHEBI:15378"/>
        <dbReference type="ChEBI" id="CHEBI:30616"/>
        <dbReference type="ChEBI" id="CHEBI:57287"/>
        <dbReference type="ChEBI" id="CHEBI:57328"/>
        <dbReference type="ChEBI" id="CHEBI:456216"/>
        <dbReference type="EC" id="2.7.1.24"/>
    </reaction>
</comment>
<keyword evidence="3" id="KW-0173">Coenzyme A biosynthesis</keyword>
<keyword evidence="3 5" id="KW-0808">Transferase</keyword>
<protein>
    <recommendedName>
        <fullName evidence="3 4">Dephospho-CoA kinase</fullName>
        <ecNumber evidence="3 4">2.7.1.24</ecNumber>
    </recommendedName>
    <alternativeName>
        <fullName evidence="3">Dephosphocoenzyme A kinase</fullName>
    </alternativeName>
</protein>
<dbReference type="EC" id="2.7.1.24" evidence="3 4"/>
<comment type="subcellular location">
    <subcellularLocation>
        <location evidence="3">Cytoplasm</location>
    </subcellularLocation>
</comment>
<keyword evidence="1 3" id="KW-0547">Nucleotide-binding</keyword>
<keyword evidence="2 3" id="KW-0067">ATP-binding</keyword>
<evidence type="ECO:0000256" key="4">
    <source>
        <dbReference type="NCBIfam" id="TIGR00152"/>
    </source>
</evidence>
<proteinExistence type="inferred from homology"/>
<keyword evidence="6" id="KW-1185">Reference proteome</keyword>
<keyword evidence="3 5" id="KW-0418">Kinase</keyword>
<reference evidence="5" key="1">
    <citation type="submission" date="2020-08" db="EMBL/GenBank/DDBJ databases">
        <title>Genome public.</title>
        <authorList>
            <person name="Liu C."/>
            <person name="Sun Q."/>
        </authorList>
    </citation>
    <scope>NUCLEOTIDE SEQUENCE</scope>
    <source>
        <strain evidence="5">NSJ-53</strain>
    </source>
</reference>
<dbReference type="PANTHER" id="PTHR10695">
    <property type="entry name" value="DEPHOSPHO-COA KINASE-RELATED"/>
    <property type="match status" value="1"/>
</dbReference>
<feature type="binding site" evidence="3">
    <location>
        <begin position="11"/>
        <end position="16"/>
    </location>
    <ligand>
        <name>ATP</name>
        <dbReference type="ChEBI" id="CHEBI:30616"/>
    </ligand>
</feature>
<gene>
    <name evidence="3" type="primary">coaE</name>
    <name evidence="5" type="ORF">H8696_05150</name>
</gene>
<sequence>MIVVGLVGGIAAGKSTVMQQLSKLGAAVIDGDQVTRVLQRPGELGWAAIRQTFGPDYFLENGELDRGKLAQLVFSDSKALKKLNAVMFPLITEFLERELTEVMARGTEMAVVEGAALYESGLLDMMDEVWLVRADPEVRRKRLMARNGYSDAEARMRMDAQISEAILERIATRIIDSSDASENSTWEQVQKCYRDAVAKGK</sequence>
<evidence type="ECO:0000313" key="5">
    <source>
        <dbReference type="EMBL" id="MBC8531234.1"/>
    </source>
</evidence>
<keyword evidence="3" id="KW-0963">Cytoplasm</keyword>
<evidence type="ECO:0000256" key="2">
    <source>
        <dbReference type="ARBA" id="ARBA00022840"/>
    </source>
</evidence>
<evidence type="ECO:0000256" key="3">
    <source>
        <dbReference type="HAMAP-Rule" id="MF_00376"/>
    </source>
</evidence>
<dbReference type="CDD" id="cd02022">
    <property type="entry name" value="DPCK"/>
    <property type="match status" value="1"/>
</dbReference>
<name>A0A926D4D8_9FIRM</name>
<comment type="caution">
    <text evidence="5">The sequence shown here is derived from an EMBL/GenBank/DDBJ whole genome shotgun (WGS) entry which is preliminary data.</text>
</comment>
<dbReference type="HAMAP" id="MF_00376">
    <property type="entry name" value="Dephospho_CoA_kinase"/>
    <property type="match status" value="1"/>
</dbReference>
<dbReference type="PANTHER" id="PTHR10695:SF46">
    <property type="entry name" value="BIFUNCTIONAL COENZYME A SYNTHASE-RELATED"/>
    <property type="match status" value="1"/>
</dbReference>
<dbReference type="Pfam" id="PF01121">
    <property type="entry name" value="CoaE"/>
    <property type="match status" value="1"/>
</dbReference>
<comment type="pathway">
    <text evidence="3">Cofactor biosynthesis; coenzyme A biosynthesis; CoA from (R)-pantothenate: step 5/5.</text>
</comment>
<accession>A0A926D4D8</accession>
<evidence type="ECO:0000256" key="1">
    <source>
        <dbReference type="ARBA" id="ARBA00022741"/>
    </source>
</evidence>
<dbReference type="InterPro" id="IPR001977">
    <property type="entry name" value="Depp_CoAkinase"/>
</dbReference>
<comment type="function">
    <text evidence="3">Catalyzes the phosphorylation of the 3'-hydroxyl group of dephosphocoenzyme A to form coenzyme A.</text>
</comment>
<dbReference type="GO" id="GO:0004140">
    <property type="term" value="F:dephospho-CoA kinase activity"/>
    <property type="evidence" value="ECO:0007669"/>
    <property type="project" value="UniProtKB-UniRule"/>
</dbReference>
<organism evidence="5 6">
    <name type="scientific">Gehongia tenuis</name>
    <dbReference type="NCBI Taxonomy" id="2763655"/>
    <lineage>
        <taxon>Bacteria</taxon>
        <taxon>Bacillati</taxon>
        <taxon>Bacillota</taxon>
        <taxon>Clostridia</taxon>
        <taxon>Christensenellales</taxon>
        <taxon>Christensenellaceae</taxon>
        <taxon>Gehongia</taxon>
    </lineage>
</organism>